<dbReference type="OrthoDB" id="5363962at2759"/>
<organism evidence="7 8">
    <name type="scientific">Tulasnella calospora MUT 4182</name>
    <dbReference type="NCBI Taxonomy" id="1051891"/>
    <lineage>
        <taxon>Eukaryota</taxon>
        <taxon>Fungi</taxon>
        <taxon>Dikarya</taxon>
        <taxon>Basidiomycota</taxon>
        <taxon>Agaricomycotina</taxon>
        <taxon>Agaricomycetes</taxon>
        <taxon>Cantharellales</taxon>
        <taxon>Tulasnellaceae</taxon>
        <taxon>Tulasnella</taxon>
    </lineage>
</organism>
<dbReference type="AlphaFoldDB" id="A0A0C3L276"/>
<protein>
    <recommendedName>
        <fullName evidence="9">Enoyl reductase (ER) domain-containing protein</fullName>
    </recommendedName>
</protein>
<dbReference type="EMBL" id="KN823807">
    <property type="protein sequence ID" value="KIO15807.1"/>
    <property type="molecule type" value="Genomic_DNA"/>
</dbReference>
<dbReference type="STRING" id="1051891.A0A0C3L276"/>
<feature type="domain" description="Alcohol dehydrogenase-like C-terminal" evidence="5">
    <location>
        <begin position="158"/>
        <end position="284"/>
    </location>
</feature>
<evidence type="ECO:0000313" key="8">
    <source>
        <dbReference type="Proteomes" id="UP000054248"/>
    </source>
</evidence>
<dbReference type="Gene3D" id="3.40.50.720">
    <property type="entry name" value="NAD(P)-binding Rossmann-like Domain"/>
    <property type="match status" value="1"/>
</dbReference>
<dbReference type="Pfam" id="PF00107">
    <property type="entry name" value="ADH_zinc_N"/>
    <property type="match status" value="1"/>
</dbReference>
<dbReference type="Pfam" id="PF08240">
    <property type="entry name" value="ADH_N"/>
    <property type="match status" value="1"/>
</dbReference>
<proteinExistence type="inferred from homology"/>
<evidence type="ECO:0000256" key="1">
    <source>
        <dbReference type="ARBA" id="ARBA00022723"/>
    </source>
</evidence>
<dbReference type="SUPFAM" id="SSF51735">
    <property type="entry name" value="NAD(P)-binding Rossmann-fold domains"/>
    <property type="match status" value="1"/>
</dbReference>
<dbReference type="GO" id="GO:0008270">
    <property type="term" value="F:zinc ion binding"/>
    <property type="evidence" value="ECO:0007669"/>
    <property type="project" value="InterPro"/>
</dbReference>
<dbReference type="InterPro" id="IPR013154">
    <property type="entry name" value="ADH-like_N"/>
</dbReference>
<feature type="domain" description="Alcohol dehydrogenase-like N-terminal" evidence="6">
    <location>
        <begin position="17"/>
        <end position="116"/>
    </location>
</feature>
<reference evidence="7 8" key="1">
    <citation type="submission" date="2014-04" db="EMBL/GenBank/DDBJ databases">
        <authorList>
            <consortium name="DOE Joint Genome Institute"/>
            <person name="Kuo A."/>
            <person name="Girlanda M."/>
            <person name="Perotto S."/>
            <person name="Kohler A."/>
            <person name="Nagy L.G."/>
            <person name="Floudas D."/>
            <person name="Copeland A."/>
            <person name="Barry K.W."/>
            <person name="Cichocki N."/>
            <person name="Veneault-Fourrey C."/>
            <person name="LaButti K."/>
            <person name="Lindquist E.A."/>
            <person name="Lipzen A."/>
            <person name="Lundell T."/>
            <person name="Morin E."/>
            <person name="Murat C."/>
            <person name="Sun H."/>
            <person name="Tunlid A."/>
            <person name="Henrissat B."/>
            <person name="Grigoriev I.V."/>
            <person name="Hibbett D.S."/>
            <person name="Martin F."/>
            <person name="Nordberg H.P."/>
            <person name="Cantor M.N."/>
            <person name="Hua S.X."/>
        </authorList>
    </citation>
    <scope>NUCLEOTIDE SEQUENCE [LARGE SCALE GENOMIC DNA]</scope>
    <source>
        <strain evidence="7 8">MUT 4182</strain>
    </source>
</reference>
<dbReference type="Gene3D" id="3.90.180.10">
    <property type="entry name" value="Medium-chain alcohol dehydrogenases, catalytic domain"/>
    <property type="match status" value="1"/>
</dbReference>
<dbReference type="PANTHER" id="PTHR43401">
    <property type="entry name" value="L-THREONINE 3-DEHYDROGENASE"/>
    <property type="match status" value="1"/>
</dbReference>
<evidence type="ECO:0000256" key="2">
    <source>
        <dbReference type="ARBA" id="ARBA00022833"/>
    </source>
</evidence>
<name>A0A0C3L276_9AGAM</name>
<dbReference type="GO" id="GO:0016491">
    <property type="term" value="F:oxidoreductase activity"/>
    <property type="evidence" value="ECO:0007669"/>
    <property type="project" value="UniProtKB-KW"/>
</dbReference>
<keyword evidence="3" id="KW-0560">Oxidoreductase</keyword>
<comment type="cofactor">
    <cofactor evidence="4">
        <name>Zn(2+)</name>
        <dbReference type="ChEBI" id="CHEBI:29105"/>
    </cofactor>
</comment>
<dbReference type="PROSITE" id="PS00059">
    <property type="entry name" value="ADH_ZINC"/>
    <property type="match status" value="1"/>
</dbReference>
<feature type="non-terminal residue" evidence="7">
    <location>
        <position position="1"/>
    </location>
</feature>
<accession>A0A0C3L276</accession>
<evidence type="ECO:0000313" key="7">
    <source>
        <dbReference type="EMBL" id="KIO15807.1"/>
    </source>
</evidence>
<gene>
    <name evidence="7" type="ORF">M407DRAFT_86727</name>
</gene>
<dbReference type="Proteomes" id="UP000054248">
    <property type="component" value="Unassembled WGS sequence"/>
</dbReference>
<dbReference type="CDD" id="cd08234">
    <property type="entry name" value="threonine_DH_like"/>
    <property type="match status" value="1"/>
</dbReference>
<evidence type="ECO:0000259" key="5">
    <source>
        <dbReference type="Pfam" id="PF00107"/>
    </source>
</evidence>
<dbReference type="PANTHER" id="PTHR43401:SF2">
    <property type="entry name" value="L-THREONINE 3-DEHYDROGENASE"/>
    <property type="match status" value="1"/>
</dbReference>
<keyword evidence="8" id="KW-1185">Reference proteome</keyword>
<dbReference type="HOGENOM" id="CLU_026673_11_0_1"/>
<keyword evidence="2 4" id="KW-0862">Zinc</keyword>
<evidence type="ECO:0008006" key="9">
    <source>
        <dbReference type="Google" id="ProtNLM"/>
    </source>
</evidence>
<dbReference type="InterPro" id="IPR036291">
    <property type="entry name" value="NAD(P)-bd_dom_sf"/>
</dbReference>
<sequence>QAGQFEVRKVDVPEVKDDQVLIKVALCGMCGTDMHIHEGEFIATFPLIPGHEFIGTIEKLGKDVNGFMVGDRVVADNGISCGHCFYCRRRESTLCENFQGLGANTAGAFAEYIAVYGKVHNVSDEAGTLIEPTACAVHGLDQLNLGVGSDVLIFGNGPTGLMLAQLLKLNGAVRLVLAAPAGPKLDLAKKLEAADEYIALDKANSAVQLEELKKQNPYGFDAVVEATGNETIANESINFVRRGGKLMIYGVYAESARVHWPPGKIFMEEIQIIGSYASAYCFPRSVAYLDSGKLKTDGIITHVFGIDEYQKALDTMASRQSIKIAIRPTLSSKD</sequence>
<dbReference type="SUPFAM" id="SSF50129">
    <property type="entry name" value="GroES-like"/>
    <property type="match status" value="1"/>
</dbReference>
<evidence type="ECO:0000256" key="3">
    <source>
        <dbReference type="ARBA" id="ARBA00023002"/>
    </source>
</evidence>
<evidence type="ECO:0000256" key="4">
    <source>
        <dbReference type="RuleBase" id="RU361277"/>
    </source>
</evidence>
<dbReference type="InterPro" id="IPR013149">
    <property type="entry name" value="ADH-like_C"/>
</dbReference>
<dbReference type="InterPro" id="IPR002328">
    <property type="entry name" value="ADH_Zn_CS"/>
</dbReference>
<dbReference type="InterPro" id="IPR050129">
    <property type="entry name" value="Zn_alcohol_dh"/>
</dbReference>
<dbReference type="InterPro" id="IPR011032">
    <property type="entry name" value="GroES-like_sf"/>
</dbReference>
<comment type="similarity">
    <text evidence="4">Belongs to the zinc-containing alcohol dehydrogenase family.</text>
</comment>
<evidence type="ECO:0000259" key="6">
    <source>
        <dbReference type="Pfam" id="PF08240"/>
    </source>
</evidence>
<keyword evidence="1 4" id="KW-0479">Metal-binding</keyword>
<reference evidence="8" key="2">
    <citation type="submission" date="2015-01" db="EMBL/GenBank/DDBJ databases">
        <title>Evolutionary Origins and Diversification of the Mycorrhizal Mutualists.</title>
        <authorList>
            <consortium name="DOE Joint Genome Institute"/>
            <consortium name="Mycorrhizal Genomics Consortium"/>
            <person name="Kohler A."/>
            <person name="Kuo A."/>
            <person name="Nagy L.G."/>
            <person name="Floudas D."/>
            <person name="Copeland A."/>
            <person name="Barry K.W."/>
            <person name="Cichocki N."/>
            <person name="Veneault-Fourrey C."/>
            <person name="LaButti K."/>
            <person name="Lindquist E.A."/>
            <person name="Lipzen A."/>
            <person name="Lundell T."/>
            <person name="Morin E."/>
            <person name="Murat C."/>
            <person name="Riley R."/>
            <person name="Ohm R."/>
            <person name="Sun H."/>
            <person name="Tunlid A."/>
            <person name="Henrissat B."/>
            <person name="Grigoriev I.V."/>
            <person name="Hibbett D.S."/>
            <person name="Martin F."/>
        </authorList>
    </citation>
    <scope>NUCLEOTIDE SEQUENCE [LARGE SCALE GENOMIC DNA]</scope>
    <source>
        <strain evidence="8">MUT 4182</strain>
    </source>
</reference>